<organism evidence="4 5">
    <name type="scientific">Paenibacillus algicola</name>
    <dbReference type="NCBI Taxonomy" id="2565926"/>
    <lineage>
        <taxon>Bacteria</taxon>
        <taxon>Bacillati</taxon>
        <taxon>Bacillota</taxon>
        <taxon>Bacilli</taxon>
        <taxon>Bacillales</taxon>
        <taxon>Paenibacillaceae</taxon>
        <taxon>Paenibacillus</taxon>
    </lineage>
</organism>
<dbReference type="EMBL" id="CP040396">
    <property type="protein sequence ID" value="QCT03983.1"/>
    <property type="molecule type" value="Genomic_DNA"/>
</dbReference>
<evidence type="ECO:0000259" key="3">
    <source>
        <dbReference type="Pfam" id="PF01478"/>
    </source>
</evidence>
<keyword evidence="2" id="KW-1133">Transmembrane helix</keyword>
<evidence type="ECO:0000256" key="2">
    <source>
        <dbReference type="SAM" id="Phobius"/>
    </source>
</evidence>
<name>A0A4P8XNH3_9BACL</name>
<comment type="similarity">
    <text evidence="1">Belongs to the peptidase A24 family.</text>
</comment>
<dbReference type="InterPro" id="IPR000045">
    <property type="entry name" value="Prepilin_IV_endopep_pep"/>
</dbReference>
<gene>
    <name evidence="4" type="ORF">E6C60_3272</name>
</gene>
<keyword evidence="2" id="KW-0812">Transmembrane</keyword>
<dbReference type="PANTHER" id="PTHR30487">
    <property type="entry name" value="TYPE 4 PREPILIN-LIKE PROTEINS LEADER PEPTIDE-PROCESSING ENZYME"/>
    <property type="match status" value="1"/>
</dbReference>
<dbReference type="RefSeq" id="WP_138226773.1">
    <property type="nucleotide sequence ID" value="NZ_CP040396.1"/>
</dbReference>
<sequence length="168" mass="18507">MNIAFWMCAVFLAAAFVMDLRYMRIPNMLTVPSALLGLGYHGVTGGVEGVLFSLQGMAAGFGIVLVMYLAGAVGAGDVKLFGAIGAWCGLWFTIQGVFYSVFCAGIIGLCIVIWRREVRLRFKRIVFQAAEMMRFKAAFSSKQQGGQLRFPFMLAVLPGMLWTYFAQM</sequence>
<feature type="transmembrane region" description="Helical" evidence="2">
    <location>
        <begin position="50"/>
        <end position="70"/>
    </location>
</feature>
<evidence type="ECO:0000313" key="5">
    <source>
        <dbReference type="Proteomes" id="UP000300879"/>
    </source>
</evidence>
<dbReference type="Pfam" id="PF01478">
    <property type="entry name" value="Peptidase_A24"/>
    <property type="match status" value="1"/>
</dbReference>
<dbReference type="GO" id="GO:0004190">
    <property type="term" value="F:aspartic-type endopeptidase activity"/>
    <property type="evidence" value="ECO:0007669"/>
    <property type="project" value="InterPro"/>
</dbReference>
<accession>A0A4P8XNH3</accession>
<dbReference type="Gene3D" id="1.20.120.1220">
    <property type="match status" value="1"/>
</dbReference>
<evidence type="ECO:0000256" key="1">
    <source>
        <dbReference type="ARBA" id="ARBA00005801"/>
    </source>
</evidence>
<dbReference type="InterPro" id="IPR050882">
    <property type="entry name" value="Prepilin_peptidase/N-MTase"/>
</dbReference>
<dbReference type="Proteomes" id="UP000300879">
    <property type="component" value="Chromosome"/>
</dbReference>
<dbReference type="PANTHER" id="PTHR30487:SF0">
    <property type="entry name" value="PREPILIN LEADER PEPTIDASE_N-METHYLTRANSFERASE-RELATED"/>
    <property type="match status" value="1"/>
</dbReference>
<feature type="domain" description="Prepilin type IV endopeptidase peptidase" evidence="3">
    <location>
        <begin position="7"/>
        <end position="109"/>
    </location>
</feature>
<feature type="transmembrane region" description="Helical" evidence="2">
    <location>
        <begin position="25"/>
        <end position="43"/>
    </location>
</feature>
<proteinExistence type="inferred from homology"/>
<protein>
    <submittedName>
        <fullName evidence="4">Peptidase A24A prepilin type IV</fullName>
    </submittedName>
</protein>
<dbReference type="OrthoDB" id="5508079at2"/>
<keyword evidence="2" id="KW-0472">Membrane</keyword>
<feature type="transmembrane region" description="Helical" evidence="2">
    <location>
        <begin position="148"/>
        <end position="165"/>
    </location>
</feature>
<evidence type="ECO:0000313" key="4">
    <source>
        <dbReference type="EMBL" id="QCT03983.1"/>
    </source>
</evidence>
<dbReference type="KEGG" id="palo:E6C60_3272"/>
<dbReference type="GO" id="GO:0005886">
    <property type="term" value="C:plasma membrane"/>
    <property type="evidence" value="ECO:0007669"/>
    <property type="project" value="TreeGrafter"/>
</dbReference>
<feature type="transmembrane region" description="Helical" evidence="2">
    <location>
        <begin position="90"/>
        <end position="114"/>
    </location>
</feature>
<dbReference type="AlphaFoldDB" id="A0A4P8XNH3"/>
<dbReference type="GO" id="GO:0006465">
    <property type="term" value="P:signal peptide processing"/>
    <property type="evidence" value="ECO:0007669"/>
    <property type="project" value="TreeGrafter"/>
</dbReference>
<keyword evidence="5" id="KW-1185">Reference proteome</keyword>
<reference evidence="4 5" key="1">
    <citation type="submission" date="2019-05" db="EMBL/GenBank/DDBJ databases">
        <authorList>
            <person name="Chen C."/>
        </authorList>
    </citation>
    <scope>NUCLEOTIDE SEQUENCE [LARGE SCALE GENOMIC DNA]</scope>
    <source>
        <strain evidence="4 5">HB172198</strain>
    </source>
</reference>